<dbReference type="EMBL" id="JALGBH010000001">
    <property type="protein sequence ID" value="MCJ0741456.1"/>
    <property type="molecule type" value="Genomic_DNA"/>
</dbReference>
<dbReference type="RefSeq" id="WP_243358267.1">
    <property type="nucleotide sequence ID" value="NZ_JALGBH010000001.1"/>
</dbReference>
<dbReference type="Pfam" id="PF14349">
    <property type="entry name" value="SprA_N"/>
    <property type="match status" value="2"/>
</dbReference>
<feature type="chain" id="PRO_5047450014" evidence="2">
    <location>
        <begin position="23"/>
        <end position="2386"/>
    </location>
</feature>
<feature type="domain" description="Gliding motility protein SprA N-terminal" evidence="3">
    <location>
        <begin position="1112"/>
        <end position="1644"/>
    </location>
</feature>
<protein>
    <submittedName>
        <fullName evidence="4">Cell surface protein SprA</fullName>
    </submittedName>
</protein>
<comment type="caution">
    <text evidence="4">The sequence shown here is derived from an EMBL/GenBank/DDBJ whole genome shotgun (WGS) entry which is preliminary data.</text>
</comment>
<feature type="compositionally biased region" description="Polar residues" evidence="1">
    <location>
        <begin position="1161"/>
        <end position="1173"/>
    </location>
</feature>
<feature type="region of interest" description="Disordered" evidence="1">
    <location>
        <begin position="1161"/>
        <end position="1197"/>
    </location>
</feature>
<dbReference type="Proteomes" id="UP001165460">
    <property type="component" value="Unassembled WGS sequence"/>
</dbReference>
<evidence type="ECO:0000313" key="4">
    <source>
        <dbReference type="EMBL" id="MCJ0741456.1"/>
    </source>
</evidence>
<name>A0ABS9ZSA2_9SPHI</name>
<keyword evidence="5" id="KW-1185">Reference proteome</keyword>
<feature type="signal peptide" evidence="2">
    <location>
        <begin position="1"/>
        <end position="22"/>
    </location>
</feature>
<evidence type="ECO:0000256" key="1">
    <source>
        <dbReference type="SAM" id="MobiDB-lite"/>
    </source>
</evidence>
<organism evidence="4 5">
    <name type="scientific">Pedobacter montanisoli</name>
    <dbReference type="NCBI Taxonomy" id="2923277"/>
    <lineage>
        <taxon>Bacteria</taxon>
        <taxon>Pseudomonadati</taxon>
        <taxon>Bacteroidota</taxon>
        <taxon>Sphingobacteriia</taxon>
        <taxon>Sphingobacteriales</taxon>
        <taxon>Sphingobacteriaceae</taxon>
        <taxon>Pedobacter</taxon>
    </lineage>
</organism>
<evidence type="ECO:0000259" key="3">
    <source>
        <dbReference type="Pfam" id="PF14349"/>
    </source>
</evidence>
<dbReference type="InterPro" id="IPR025684">
    <property type="entry name" value="SprA_N_dom"/>
</dbReference>
<accession>A0ABS9ZSA2</accession>
<feature type="domain" description="Gliding motility protein SprA N-terminal" evidence="3">
    <location>
        <begin position="60"/>
        <end position="341"/>
    </location>
</feature>
<proteinExistence type="predicted"/>
<keyword evidence="2" id="KW-0732">Signal</keyword>
<evidence type="ECO:0000256" key="2">
    <source>
        <dbReference type="SAM" id="SignalP"/>
    </source>
</evidence>
<reference evidence="4" key="1">
    <citation type="submission" date="2022-03" db="EMBL/GenBank/DDBJ databases">
        <authorList>
            <person name="Woo C.Y."/>
        </authorList>
    </citation>
    <scope>NUCLEOTIDE SEQUENCE</scope>
    <source>
        <strain evidence="4">CYS-01</strain>
    </source>
</reference>
<dbReference type="InterPro" id="IPR026377">
    <property type="entry name" value="Cell_surface_SprA"/>
</dbReference>
<sequence length="2386" mass="269459">MINQIKLCALFLTLLLCSHLYAQENKQVNVIDTAKNTFNPKELKQIGLPVQTNPFFIRPQNVKKEVQYDPVTNLYIISERVGGKLISLPQYLTVEQYMRLVNSEIKRDNWRMLSNQEVADIRKSGIIPEVRINSKAFEKIFGSTLIDIQPSGEAELTFLGRVNKNENPLFNERQRVQTNFDFNQRIQMDVVGNIGTKMKIKMNYNTEAQFDFENQIKLDYTGGADDIIKKIEAGNVSLPLNTSLIKGTQALFGVKTQFQFGKLGLTTVFSQQKSQSKEIQISNGAQQNDFRISGSDYEANKHYFLAQFFRDRYNQSLANPPTILSGINITKIEVWLTNKTGSTQDSRDVLAFLDLGENAPYNTNLLIGGGSVQPSGFLNPTYPQQSNNLLTSLSPDARLTNSNAIIGFFNGSGGTDNFAKLTYARKLTDRDFTLQPQLGYISLNMQLNTDEVLAVAYRYTYNGVEYQVGEFSTDVPFDQNTPKVLYTKLLKNETIKTNLPTWNLMMKNIYNIGGYQISSQNFKLDIFRLDETSGVERPIITEGANTINKQWINITGLDRLNLQRERKPDGVFDFIAENKPFVNTINNANEFGGGLSTNGSGSAAVPTNTSNGYITIEPVNGRIIFPVLEPFGKDLAAQFNQSSEQVLINKYTYPQLYDSVKVSAQQNFPGKDRYIIKGSYQSDISSEFNLNAINVPEGSVKVFLGTMPLVEGADYTVDYMSGRVKILNTALLSSGQSIRISTENNELFGLQQRSLFGVRGDYRVNNKLNIGGTLMNLTEKPISAKVNFGEEPISNTMWGFDVNYTSPSRFLTKLVDKIPLISTKEKSTVTFYGEFAQLIPGHPSALNFAGTKRGTSYLDDFEASRSVIDLKGAISWQISGTPQLFSESQYLDDLRYGYNRAKIAFYNIDPTFYNRGGSSQIPASLRNNKNEMSNHYVREITETEVFPYKQISTGQPITLPTLDLAYYPNLRGPYNYTTTGVNADGTLQNPKQRWGGLMRKIDINDFESQNIEYIELWLMDPFIYKPNSQGGDLYFNLGNISEDILKDGKKSAENALPADDDPSKYEETNWGRVVKLQPVIQAFDNDPEVRKKQDVGLDGLSSQNERAKFASFLTSIKNVLNPAAAAALDNDPSSDDYSYFRGPELDKINAGILKRYENYNGTEGNSKTPQQSMAELGVENSASTSLPDGEDINRDNNMSQSDDYFQYKISMRPGDLVVGQNFVTDKVVTPVKLANGQTQNTTWYQIRIPIAQVQQTVGNIRDFKSIRFIRMFMTNFADTAVLRFAKIQLVRGEWRQYNAKNESNQVIVDPSLIPAPADNSTMELSTVNIEENGKRSPIPYVVPPGIERERDFSNYRGDTRQNEQSLAMTVKNLKDGYGRAAFRTALSDFRAYKRLEMFIHLEAVGNSTLSDNDLQAFIRIGTDHNDNYYEYNQPLKVTLPNTSDPYAIWPDANKMDLDLELLQQAKIARNNARTTGGMPWPLNIPFTYVVDGKTIVVKGQPDMSKVRVYMLGVKNPLRNPASPSGDDGLTKDGMLWFNELRLTGFDERSGWAATARMSAKLADFADVNISGTKSTVGFGSIESRVSERKRTDDEAFDISSNIELGKFLPQRSGVKIPMFVSYSKQIATPQFDPRTPDIELSKALNNANKEQKDSILNFAQDYTTRSSIAFTNVHKERKQDDKVRLWDIENFNVTYAQTKLSHRDFVIERNIQNTYRASLAYNYAYTPKSYQPFDKIIKSNSLKLLKDFNFSLLPNSINFRVDVDRYYAENTLRNNDPNNYLPIQTTYSKNFLMSRIYGIAWDLTKSLSLDFDATNYSIIDEPDGRIEGLKRDTLWNNLKNLGRTTDYNHSLNVRYSVPINKIPGLDWVNVATTYGTTFNWQTEPLATLRDPNINLGNTIQNSRTIQVNPTLNFVNLYNKFGFYRRGSKTTDSTFNIGKLATGILTSIKSINVAFTQTKGTFLPGYLPRTKFFGMDDVTGAPGLGFVFGSQRDIRMMALNNGWLTTDPYQEKLYVNTLREDFQLTSTIEPINDLKITLNAGRNRTLNYSTNFRYDNVSNSFKDFSPNTTGDYSISIISLRTAFKEKNGSIVSEIFNQFMANRSVISQRLGNQNPNSNGEANGYADGYNKDAHDVVVEAFLAAYTGKNAGTMRLNTLPKIPLPNWRLTYSGLTKIAFLAERFSELSLRHGYRSTYSVNGFNTLLKYQETDGYVSSRDVNQNFLPYYQFAQVSISEQFAPLIGIDARLKSNLTANFEINRTRLLGLSLSNSQLAHLSENNFVFGLGYRTNKFRFPFGWFSNLRLDNNMDFKLDVAVRDNKTVIYRADISEAEVSSGAKNITLRPSVDYVLNQRFNLKIFYDSNITKPYTSQSFNTSFSNFGFSLRATLN</sequence>
<gene>
    <name evidence="4" type="primary">sprA</name>
    <name evidence="4" type="ORF">MMF97_01955</name>
</gene>
<dbReference type="NCBIfam" id="TIGR04189">
    <property type="entry name" value="surface_SprA"/>
    <property type="match status" value="2"/>
</dbReference>
<evidence type="ECO:0000313" key="5">
    <source>
        <dbReference type="Proteomes" id="UP001165460"/>
    </source>
</evidence>